<name>A0A423P9L8_PSEFL</name>
<reference evidence="2 3" key="1">
    <citation type="submission" date="2016-10" db="EMBL/GenBank/DDBJ databases">
        <title>Comparative genome analysis of multiple Pseudomonas spp. focuses on biocontrol and plant growth promoting traits.</title>
        <authorList>
            <person name="Tao X.-Y."/>
            <person name="Taylor C.G."/>
        </authorList>
    </citation>
    <scope>NUCLEOTIDE SEQUENCE [LARGE SCALE GENOMIC DNA]</scope>
    <source>
        <strain evidence="2 3">36G2</strain>
    </source>
</reference>
<dbReference type="EMBL" id="MOBZ01000005">
    <property type="protein sequence ID" value="ROO12109.1"/>
    <property type="molecule type" value="Genomic_DNA"/>
</dbReference>
<gene>
    <name evidence="2" type="ORF">BK673_07265</name>
</gene>
<dbReference type="Proteomes" id="UP000283619">
    <property type="component" value="Unassembled WGS sequence"/>
</dbReference>
<evidence type="ECO:0000256" key="1">
    <source>
        <dbReference type="ARBA" id="ARBA00006484"/>
    </source>
</evidence>
<evidence type="ECO:0000313" key="2">
    <source>
        <dbReference type="EMBL" id="ROO12109.1"/>
    </source>
</evidence>
<protein>
    <submittedName>
        <fullName evidence="2">Dehydrogenase</fullName>
    </submittedName>
</protein>
<dbReference type="GO" id="GO:0016616">
    <property type="term" value="F:oxidoreductase activity, acting on the CH-OH group of donors, NAD or NADP as acceptor"/>
    <property type="evidence" value="ECO:0007669"/>
    <property type="project" value="TreeGrafter"/>
</dbReference>
<dbReference type="Pfam" id="PF00106">
    <property type="entry name" value="adh_short"/>
    <property type="match status" value="1"/>
</dbReference>
<organism evidence="2 3">
    <name type="scientific">Pseudomonas fluorescens</name>
    <dbReference type="NCBI Taxonomy" id="294"/>
    <lineage>
        <taxon>Bacteria</taxon>
        <taxon>Pseudomonadati</taxon>
        <taxon>Pseudomonadota</taxon>
        <taxon>Gammaproteobacteria</taxon>
        <taxon>Pseudomonadales</taxon>
        <taxon>Pseudomonadaceae</taxon>
        <taxon>Pseudomonas</taxon>
    </lineage>
</organism>
<dbReference type="InterPro" id="IPR036291">
    <property type="entry name" value="NAD(P)-bd_dom_sf"/>
</dbReference>
<proteinExistence type="inferred from homology"/>
<sequence>MNILVVGASKGLGRAFIEGLGNAGDTLIGVSRTRPEDVIVDAERNVRWVEADLMFPAKAAHTIEQAVAEDGLDTLIYNLGIWETLAFDPAYALLDSPDEEVQAIVSCNITSTILLIKRLLPLLLKSAQPRIILTGSTSGLPQSGRPEVAFGASKFALRGIADSLREGYRHQRLSVTCLNLGYLNTEDPLSTPPDLAAQRGEGQLIPVHDVVQVVRMILSLSAASYVKELTLPAILDERF</sequence>
<dbReference type="PRINTS" id="PR00081">
    <property type="entry name" value="GDHRDH"/>
</dbReference>
<dbReference type="SUPFAM" id="SSF51735">
    <property type="entry name" value="NAD(P)-binding Rossmann-fold domains"/>
    <property type="match status" value="1"/>
</dbReference>
<comment type="similarity">
    <text evidence="1">Belongs to the short-chain dehydrogenases/reductases (SDR) family.</text>
</comment>
<evidence type="ECO:0000313" key="3">
    <source>
        <dbReference type="Proteomes" id="UP000283619"/>
    </source>
</evidence>
<dbReference type="CDD" id="cd05233">
    <property type="entry name" value="SDR_c"/>
    <property type="match status" value="1"/>
</dbReference>
<dbReference type="RefSeq" id="WP_123593390.1">
    <property type="nucleotide sequence ID" value="NZ_MOBZ01000005.1"/>
</dbReference>
<dbReference type="AlphaFoldDB" id="A0A423P9L8"/>
<dbReference type="InterPro" id="IPR002347">
    <property type="entry name" value="SDR_fam"/>
</dbReference>
<dbReference type="PANTHER" id="PTHR42760">
    <property type="entry name" value="SHORT-CHAIN DEHYDROGENASES/REDUCTASES FAMILY MEMBER"/>
    <property type="match status" value="1"/>
</dbReference>
<comment type="caution">
    <text evidence="2">The sequence shown here is derived from an EMBL/GenBank/DDBJ whole genome shotgun (WGS) entry which is preliminary data.</text>
</comment>
<dbReference type="Gene3D" id="3.40.50.720">
    <property type="entry name" value="NAD(P)-binding Rossmann-like Domain"/>
    <property type="match status" value="1"/>
</dbReference>
<accession>A0A423P9L8</accession>